<organism evidence="1 2">
    <name type="scientific">Burkholderia territorii</name>
    <dbReference type="NCBI Taxonomy" id="1503055"/>
    <lineage>
        <taxon>Bacteria</taxon>
        <taxon>Pseudomonadati</taxon>
        <taxon>Pseudomonadota</taxon>
        <taxon>Betaproteobacteria</taxon>
        <taxon>Burkholderiales</taxon>
        <taxon>Burkholderiaceae</taxon>
        <taxon>Burkholderia</taxon>
        <taxon>Burkholderia cepacia complex</taxon>
    </lineage>
</organism>
<reference evidence="1 2" key="1">
    <citation type="submission" date="2015-11" db="EMBL/GenBank/DDBJ databases">
        <title>Expanding the genomic diversity of Burkholderia species for the development of highly accurate diagnostics.</title>
        <authorList>
            <person name="Sahl J."/>
            <person name="Keim P."/>
            <person name="Wagner D."/>
        </authorList>
    </citation>
    <scope>NUCLEOTIDE SEQUENCE [LARGE SCALE GENOMIC DNA]</scope>
    <source>
        <strain evidence="1 2">MSMB1301WGS</strain>
    </source>
</reference>
<evidence type="ECO:0000313" key="1">
    <source>
        <dbReference type="EMBL" id="KVV40784.1"/>
    </source>
</evidence>
<dbReference type="RefSeq" id="WP_060108107.1">
    <property type="nucleotide sequence ID" value="NZ_LPEQ01000113.1"/>
</dbReference>
<keyword evidence="2" id="KW-1185">Reference proteome</keyword>
<proteinExistence type="predicted"/>
<dbReference type="Proteomes" id="UP000062317">
    <property type="component" value="Unassembled WGS sequence"/>
</dbReference>
<protein>
    <recommendedName>
        <fullName evidence="3">2OG-Fe(II) oxygenase</fullName>
    </recommendedName>
</protein>
<evidence type="ECO:0008006" key="3">
    <source>
        <dbReference type="Google" id="ProtNLM"/>
    </source>
</evidence>
<gene>
    <name evidence="1" type="ORF">WT27_12695</name>
</gene>
<dbReference type="EMBL" id="LPEQ01000113">
    <property type="protein sequence ID" value="KVV40784.1"/>
    <property type="molecule type" value="Genomic_DNA"/>
</dbReference>
<comment type="caution">
    <text evidence="1">The sequence shown here is derived from an EMBL/GenBank/DDBJ whole genome shotgun (WGS) entry which is preliminary data.</text>
</comment>
<dbReference type="AlphaFoldDB" id="A0A105V3Y7"/>
<name>A0A105V3Y7_9BURK</name>
<evidence type="ECO:0000313" key="2">
    <source>
        <dbReference type="Proteomes" id="UP000062317"/>
    </source>
</evidence>
<sequence length="168" mass="18451">MQTLPPRARPFRGTRPKPLGTILGSVPVPADVIRRSSSLAEEFFTAAEANEFCGDAVETYMIPRWASEGGATWLPSLAELGYRRAEGGYLGREEILVVTAGVDLHTDDEGLVLMIVLHNDGLTFRQGKVRSKPKAGDWFIFDDRLPHCVDDAPGRATFIGWNIPITQA</sequence>
<accession>A0A105V3Y7</accession>